<keyword evidence="8" id="KW-0732">Signal</keyword>
<dbReference type="UniPathway" id="UPA00668"/>
<dbReference type="GO" id="GO:0015995">
    <property type="term" value="P:chlorophyll biosynthetic process"/>
    <property type="evidence" value="ECO:0007669"/>
    <property type="project" value="UniProtKB-UniPathway"/>
</dbReference>
<keyword evidence="5" id="KW-0521">NADP</keyword>
<dbReference type="Pfam" id="PF00106">
    <property type="entry name" value="adh_short"/>
    <property type="match status" value="1"/>
</dbReference>
<dbReference type="PANTHER" id="PTHR44419">
    <property type="entry name" value="PROTOCHLOROPHYLLIDE REDUCTASE C, CHLOROPLASTIC"/>
    <property type="match status" value="1"/>
</dbReference>
<dbReference type="PANTHER" id="PTHR44419:SF19">
    <property type="entry name" value="PROTOCHLOROPHYLLIDE REDUCTASE A, CHLOROPLASTIC"/>
    <property type="match status" value="1"/>
</dbReference>
<evidence type="ECO:0000313" key="9">
    <source>
        <dbReference type="EMBL" id="CAD9875362.1"/>
    </source>
</evidence>
<feature type="chain" id="PRO_5030985298" description="protochlorophyllide reductase" evidence="8">
    <location>
        <begin position="20"/>
        <end position="424"/>
    </location>
</feature>
<keyword evidence="6" id="KW-0560">Oxidoreductase</keyword>
<protein>
    <recommendedName>
        <fullName evidence="3">protochlorophyllide reductase</fullName>
        <ecNumber evidence="3">1.3.1.33</ecNumber>
    </recommendedName>
</protein>
<dbReference type="GO" id="GO:0016630">
    <property type="term" value="F:protochlorophyllide reductase activity"/>
    <property type="evidence" value="ECO:0007669"/>
    <property type="project" value="UniProtKB-EC"/>
</dbReference>
<evidence type="ECO:0000256" key="7">
    <source>
        <dbReference type="ARBA" id="ARBA00023171"/>
    </source>
</evidence>
<evidence type="ECO:0000256" key="8">
    <source>
        <dbReference type="SAM" id="SignalP"/>
    </source>
</evidence>
<accession>A0A7S2V8F6</accession>
<keyword evidence="7" id="KW-0149">Chlorophyll biosynthesis</keyword>
<dbReference type="EC" id="1.3.1.33" evidence="3"/>
<dbReference type="InterPro" id="IPR005979">
    <property type="entry name" value="Prochl_reduct"/>
</dbReference>
<dbReference type="EMBL" id="HBHR01023923">
    <property type="protein sequence ID" value="CAD9875362.1"/>
    <property type="molecule type" value="Transcribed_RNA"/>
</dbReference>
<comment type="pathway">
    <text evidence="1">Porphyrin-containing compound metabolism; chlorophyll biosynthesis.</text>
</comment>
<evidence type="ECO:0000256" key="3">
    <source>
        <dbReference type="ARBA" id="ARBA00012006"/>
    </source>
</evidence>
<evidence type="ECO:0000256" key="4">
    <source>
        <dbReference type="ARBA" id="ARBA00022531"/>
    </source>
</evidence>
<dbReference type="PRINTS" id="PR00081">
    <property type="entry name" value="GDHRDH"/>
</dbReference>
<dbReference type="GO" id="GO:0015979">
    <property type="term" value="P:photosynthesis"/>
    <property type="evidence" value="ECO:0007669"/>
    <property type="project" value="UniProtKB-KW"/>
</dbReference>
<sequence>MEPFARILVLALAVATCHCFMPTSNLPARNMMVSRNIHFSENQPLTMAFEGLFSRSSTPPKKKLCVITGTTSGLGKETARALLENGNYYVICACRDVNKMEKVAEAEGFDKDSYTVLPLDLASLDSVKAFIPKLNKVKGGRALDRLVCNAAVYQPALSTPKYTADGFEEQLQINHLSHFLLCSLLINDMKRAKDPRMVIVGSITGNDNTVGGGVVLPIADLGDLKGLEAGGKDPIAMIDGKNFNGAKAYKDSKICNMMTISELHKRYHESTGIVFSTMYPGCIAETQLFREKRAWFRTLFPVFMKYVTGGYVGEQEAGQRLAQVVDDDVCSKSGVYWAWNGGAQTVGYKDWNGQVKGAGGSGGKIFENNPSQKVLDEQKAETMFELSTKVVGAKWPATKVSLKKVVNKSAPTKKSSSNKEPALV</sequence>
<gene>
    <name evidence="9" type="ORF">FJAP1339_LOCUS12296</name>
</gene>
<evidence type="ECO:0000256" key="5">
    <source>
        <dbReference type="ARBA" id="ARBA00022857"/>
    </source>
</evidence>
<dbReference type="AlphaFoldDB" id="A0A7S2V8F6"/>
<name>A0A7S2V8F6_9STRA</name>
<comment type="similarity">
    <text evidence="2">Belongs to the short-chain dehydrogenases/reductases (SDR) family. POR subfamily.</text>
</comment>
<dbReference type="NCBIfam" id="TIGR01289">
    <property type="entry name" value="LPOR"/>
    <property type="match status" value="1"/>
</dbReference>
<keyword evidence="4" id="KW-0602">Photosynthesis</keyword>
<dbReference type="InterPro" id="IPR036291">
    <property type="entry name" value="NAD(P)-bd_dom_sf"/>
</dbReference>
<dbReference type="Gene3D" id="3.40.50.720">
    <property type="entry name" value="NAD(P)-binding Rossmann-like Domain"/>
    <property type="match status" value="1"/>
</dbReference>
<evidence type="ECO:0000256" key="1">
    <source>
        <dbReference type="ARBA" id="ARBA00005173"/>
    </source>
</evidence>
<dbReference type="InterPro" id="IPR002347">
    <property type="entry name" value="SDR_fam"/>
</dbReference>
<feature type="signal peptide" evidence="8">
    <location>
        <begin position="1"/>
        <end position="19"/>
    </location>
</feature>
<proteinExistence type="inferred from homology"/>
<evidence type="ECO:0000256" key="2">
    <source>
        <dbReference type="ARBA" id="ARBA00005821"/>
    </source>
</evidence>
<organism evidence="9">
    <name type="scientific">Fibrocapsa japonica</name>
    <dbReference type="NCBI Taxonomy" id="94617"/>
    <lineage>
        <taxon>Eukaryota</taxon>
        <taxon>Sar</taxon>
        <taxon>Stramenopiles</taxon>
        <taxon>Ochrophyta</taxon>
        <taxon>Raphidophyceae</taxon>
        <taxon>Chattonellales</taxon>
        <taxon>Chattonellaceae</taxon>
        <taxon>Fibrocapsa</taxon>
    </lineage>
</organism>
<dbReference type="SUPFAM" id="SSF51735">
    <property type="entry name" value="NAD(P)-binding Rossmann-fold domains"/>
    <property type="match status" value="1"/>
</dbReference>
<reference evidence="9" key="1">
    <citation type="submission" date="2021-01" db="EMBL/GenBank/DDBJ databases">
        <authorList>
            <person name="Corre E."/>
            <person name="Pelletier E."/>
            <person name="Niang G."/>
            <person name="Scheremetjew M."/>
            <person name="Finn R."/>
            <person name="Kale V."/>
            <person name="Holt S."/>
            <person name="Cochrane G."/>
            <person name="Meng A."/>
            <person name="Brown T."/>
            <person name="Cohen L."/>
        </authorList>
    </citation>
    <scope>NUCLEOTIDE SEQUENCE</scope>
    <source>
        <strain evidence="9">CCMP1661</strain>
    </source>
</reference>
<evidence type="ECO:0000256" key="6">
    <source>
        <dbReference type="ARBA" id="ARBA00023002"/>
    </source>
</evidence>